<feature type="compositionally biased region" description="Polar residues" evidence="1">
    <location>
        <begin position="361"/>
        <end position="385"/>
    </location>
</feature>
<keyword evidence="6" id="KW-1185">Reference proteome</keyword>
<organism evidence="5 6">
    <name type="scientific">Diaporthe helianthi</name>
    <dbReference type="NCBI Taxonomy" id="158607"/>
    <lineage>
        <taxon>Eukaryota</taxon>
        <taxon>Fungi</taxon>
        <taxon>Dikarya</taxon>
        <taxon>Ascomycota</taxon>
        <taxon>Pezizomycotina</taxon>
        <taxon>Sordariomycetes</taxon>
        <taxon>Sordariomycetidae</taxon>
        <taxon>Diaporthales</taxon>
        <taxon>Diaporthaceae</taxon>
        <taxon>Diaporthe</taxon>
    </lineage>
</organism>
<dbReference type="GO" id="GO:0005975">
    <property type="term" value="P:carbohydrate metabolic process"/>
    <property type="evidence" value="ECO:0007669"/>
    <property type="project" value="InterPro"/>
</dbReference>
<feature type="transmembrane region" description="Helical" evidence="2">
    <location>
        <begin position="446"/>
        <end position="464"/>
    </location>
</feature>
<evidence type="ECO:0000313" key="5">
    <source>
        <dbReference type="EMBL" id="POS77254.1"/>
    </source>
</evidence>
<keyword evidence="2" id="KW-0812">Transmembrane</keyword>
<evidence type="ECO:0000256" key="1">
    <source>
        <dbReference type="SAM" id="MobiDB-lite"/>
    </source>
</evidence>
<dbReference type="GO" id="GO:0016757">
    <property type="term" value="F:glycosyltransferase activity"/>
    <property type="evidence" value="ECO:0007669"/>
    <property type="project" value="TreeGrafter"/>
</dbReference>
<evidence type="ECO:0000256" key="3">
    <source>
        <dbReference type="SAM" id="SignalP"/>
    </source>
</evidence>
<dbReference type="PROSITE" id="PS51762">
    <property type="entry name" value="GH16_2"/>
    <property type="match status" value="1"/>
</dbReference>
<dbReference type="PANTHER" id="PTHR10963">
    <property type="entry name" value="GLYCOSYL HYDROLASE-RELATED"/>
    <property type="match status" value="1"/>
</dbReference>
<dbReference type="PANTHER" id="PTHR10963:SF68">
    <property type="entry name" value="GLYCOSIDASE CRH1-RELATED"/>
    <property type="match status" value="1"/>
</dbReference>
<dbReference type="GO" id="GO:0009277">
    <property type="term" value="C:fungal-type cell wall"/>
    <property type="evidence" value="ECO:0007669"/>
    <property type="project" value="TreeGrafter"/>
</dbReference>
<feature type="compositionally biased region" description="Low complexity" evidence="1">
    <location>
        <begin position="335"/>
        <end position="354"/>
    </location>
</feature>
<dbReference type="GO" id="GO:0004553">
    <property type="term" value="F:hydrolase activity, hydrolyzing O-glycosyl compounds"/>
    <property type="evidence" value="ECO:0007669"/>
    <property type="project" value="InterPro"/>
</dbReference>
<dbReference type="InParanoid" id="A0A2P5I450"/>
<dbReference type="GO" id="GO:0031505">
    <property type="term" value="P:fungal-type cell wall organization"/>
    <property type="evidence" value="ECO:0007669"/>
    <property type="project" value="TreeGrafter"/>
</dbReference>
<keyword evidence="3" id="KW-0732">Signal</keyword>
<sequence length="465" mass="47810">MFFTRSLRVAATAVLLLAGFATAQTTTDCNPTQTTCDANPALGMAIDVDFAQGEVNSFTASGGAPTYGSDGVTFTISKSGDSPQLNSVFYIMFGRVDITMKCAPGTGIVTSVVLQSDDLDEIDMEFLGVDNSQVQTMYFGKGQRAPDPLVYASAPNNQDQFVTYSFDWTSDRIVWSVGGTDVRVLESSSHPEYYPQTPMQLKFGIWAAGDPSNSEGTVAWAGGSTDYSQGPFSATVQKVEVTDYSTGTKYSYGDMSGTWESIRSEGGEINANADQAATVTTVTGSTTSTGSANFPGSGIAGGSSTAVSSVDAIPSGWRMTSSGKIVPNSSTAGPLTTSSSLQSLASPSSQPGQAAPGGDGTITTWDGQGFATTLTRPSGWATATRSYDDQGFPVSTGAIESASAPPEAPPLAGQQQQQNSKAGGSRSGSGSSSGGARSFSAGDVCGLWMLIAAPLVMFLAGVVVV</sequence>
<accession>A0A2P5I450</accession>
<evidence type="ECO:0000256" key="2">
    <source>
        <dbReference type="SAM" id="Phobius"/>
    </source>
</evidence>
<dbReference type="STRING" id="158607.A0A2P5I450"/>
<reference evidence="5" key="1">
    <citation type="submission" date="2017-09" db="EMBL/GenBank/DDBJ databases">
        <title>Polyketide synthases of a Diaporthe helianthi virulent isolate.</title>
        <authorList>
            <person name="Baroncelli R."/>
        </authorList>
    </citation>
    <scope>NUCLEOTIDE SEQUENCE [LARGE SCALE GENOMIC DNA]</scope>
    <source>
        <strain evidence="5">7/96</strain>
    </source>
</reference>
<dbReference type="Proteomes" id="UP000094444">
    <property type="component" value="Unassembled WGS sequence"/>
</dbReference>
<comment type="caution">
    <text evidence="5">The sequence shown here is derived from an EMBL/GenBank/DDBJ whole genome shotgun (WGS) entry which is preliminary data.</text>
</comment>
<dbReference type="InterPro" id="IPR050546">
    <property type="entry name" value="Glycosyl_Hydrlase_16"/>
</dbReference>
<name>A0A2P5I450_DIAHE</name>
<feature type="chain" id="PRO_5015168522" description="GH16 domain-containing protein" evidence="3">
    <location>
        <begin position="24"/>
        <end position="465"/>
    </location>
</feature>
<feature type="region of interest" description="Disordered" evidence="1">
    <location>
        <begin position="321"/>
        <end position="436"/>
    </location>
</feature>
<dbReference type="AlphaFoldDB" id="A0A2P5I450"/>
<feature type="region of interest" description="Disordered" evidence="1">
    <location>
        <begin position="284"/>
        <end position="303"/>
    </location>
</feature>
<dbReference type="InterPro" id="IPR000757">
    <property type="entry name" value="Beta-glucanase-like"/>
</dbReference>
<protein>
    <recommendedName>
        <fullName evidence="4">GH16 domain-containing protein</fullName>
    </recommendedName>
</protein>
<feature type="domain" description="GH16" evidence="4">
    <location>
        <begin position="25"/>
        <end position="229"/>
    </location>
</feature>
<dbReference type="Gene3D" id="2.60.120.200">
    <property type="match status" value="1"/>
</dbReference>
<dbReference type="SUPFAM" id="SSF49899">
    <property type="entry name" value="Concanavalin A-like lectins/glucanases"/>
    <property type="match status" value="1"/>
</dbReference>
<dbReference type="OrthoDB" id="4781at2759"/>
<gene>
    <name evidence="5" type="ORF">DHEL01_v204348</name>
</gene>
<feature type="compositionally biased region" description="Polar residues" evidence="1">
    <location>
        <begin position="321"/>
        <end position="334"/>
    </location>
</feature>
<keyword evidence="2" id="KW-1133">Transmembrane helix</keyword>
<dbReference type="InterPro" id="IPR013320">
    <property type="entry name" value="ConA-like_dom_sf"/>
</dbReference>
<evidence type="ECO:0000259" key="4">
    <source>
        <dbReference type="PROSITE" id="PS51762"/>
    </source>
</evidence>
<dbReference type="EMBL" id="MAVT02000286">
    <property type="protein sequence ID" value="POS77254.1"/>
    <property type="molecule type" value="Genomic_DNA"/>
</dbReference>
<proteinExistence type="predicted"/>
<dbReference type="Pfam" id="PF00722">
    <property type="entry name" value="Glyco_hydro_16"/>
    <property type="match status" value="1"/>
</dbReference>
<feature type="signal peptide" evidence="3">
    <location>
        <begin position="1"/>
        <end position="23"/>
    </location>
</feature>
<evidence type="ECO:0000313" key="6">
    <source>
        <dbReference type="Proteomes" id="UP000094444"/>
    </source>
</evidence>
<keyword evidence="2" id="KW-0472">Membrane</keyword>